<dbReference type="Pfam" id="PF17853">
    <property type="entry name" value="GGDEF_2"/>
    <property type="match status" value="1"/>
</dbReference>
<dbReference type="Proteomes" id="UP000319213">
    <property type="component" value="Unassembled WGS sequence"/>
</dbReference>
<organism evidence="3 4">
    <name type="scientific">Thermopolyspora flexuosa</name>
    <dbReference type="NCBI Taxonomy" id="103836"/>
    <lineage>
        <taxon>Bacteria</taxon>
        <taxon>Bacillati</taxon>
        <taxon>Actinomycetota</taxon>
        <taxon>Actinomycetes</taxon>
        <taxon>Streptosporangiales</taxon>
        <taxon>Streptosporangiaceae</taxon>
        <taxon>Thermopolyspora</taxon>
    </lineage>
</organism>
<keyword evidence="4" id="KW-1185">Reference proteome</keyword>
<accession>A0A543J0C9</accession>
<dbReference type="SUPFAM" id="SSF55781">
    <property type="entry name" value="GAF domain-like"/>
    <property type="match status" value="1"/>
</dbReference>
<evidence type="ECO:0000259" key="2">
    <source>
        <dbReference type="SMART" id="SM00065"/>
    </source>
</evidence>
<dbReference type="InterPro" id="IPR042070">
    <property type="entry name" value="PucR_C-HTH_sf"/>
</dbReference>
<dbReference type="Pfam" id="PF13185">
    <property type="entry name" value="GAF_2"/>
    <property type="match status" value="1"/>
</dbReference>
<dbReference type="PANTHER" id="PTHR33744">
    <property type="entry name" value="CARBOHYDRATE DIACID REGULATOR"/>
    <property type="match status" value="1"/>
</dbReference>
<dbReference type="InterPro" id="IPR025736">
    <property type="entry name" value="PucR_C-HTH_dom"/>
</dbReference>
<comment type="caution">
    <text evidence="3">The sequence shown here is derived from an EMBL/GenBank/DDBJ whole genome shotgun (WGS) entry which is preliminary data.</text>
</comment>
<dbReference type="Gene3D" id="3.30.450.40">
    <property type="match status" value="1"/>
</dbReference>
<evidence type="ECO:0000256" key="1">
    <source>
        <dbReference type="ARBA" id="ARBA00006754"/>
    </source>
</evidence>
<evidence type="ECO:0000313" key="3">
    <source>
        <dbReference type="EMBL" id="TQM76279.1"/>
    </source>
</evidence>
<proteinExistence type="inferred from homology"/>
<dbReference type="Pfam" id="PF13556">
    <property type="entry name" value="HTH_30"/>
    <property type="match status" value="1"/>
</dbReference>
<dbReference type="SMART" id="SM00065">
    <property type="entry name" value="GAF"/>
    <property type="match status" value="1"/>
</dbReference>
<dbReference type="InterPro" id="IPR051448">
    <property type="entry name" value="CdaR-like_regulators"/>
</dbReference>
<dbReference type="EMBL" id="VFPQ01000001">
    <property type="protein sequence ID" value="TQM76279.1"/>
    <property type="molecule type" value="Genomic_DNA"/>
</dbReference>
<feature type="domain" description="GAF" evidence="2">
    <location>
        <begin position="11"/>
        <end position="158"/>
    </location>
</feature>
<evidence type="ECO:0000313" key="4">
    <source>
        <dbReference type="Proteomes" id="UP000319213"/>
    </source>
</evidence>
<sequence>MLALHEIDGLEADEALQAVVTRVARRMGTEVATLYAYDPDRERLVLAATHGLARSAIGFVTLALGEGISGEAALRRSPVAAADVGRDPQFKIIPGFDQSRYRSILAVPVSHRGELLGVLNVQTVAPREYGPADRDLLCRLADEVARHLARTGRDGHLALRLRGPTLLSTLSGMVAASGGRTEVCVRVLAELAVVLPEADTAIALSPGRHDAEPVLIAPDGGSDVHPDLAAALHGGPPAAEDAVLVLPLGRDGDRHGLLALRSAKGAGSWRDPAVRHYLESVAEQLGLALERLPDPAAAPAAAPEPERSTGEPGLYDRLVAVVLDDRGLEALVAEASAACGTWFGVVDCFGTPLAGTVDGEVSAELPLHPAESPPGRLLVGPAPPPEDDLAVIAHVVALELAKWKAAFEVESRLRGDVLDLLLSDDADPREALPRASLVGLNLARPYRPVWFGYAGEGEDGALAARSRAEIVRRALGEPPQVVLFQRPHGILALVDEAVGDVEARARAAARHLAAVLRGRAVGVGCGTPVVWPDGFRAAVRRAELASDLGRRLGHPGPVDVGRLGVYGLLLELDETAWRAFVTEQLGPLLDHDAATGGELVRTLEAYHCLRGGLRAVADALFVHVNTLKYRLARIDALTGGRFSSPSGRFQMYLALYALRLLEPERPSLLADEAVAGLPPATHGPDGPGAR</sequence>
<protein>
    <submittedName>
        <fullName evidence="3">PucR-like helix-turn-helix protein</fullName>
    </submittedName>
</protein>
<dbReference type="PANTHER" id="PTHR33744:SF1">
    <property type="entry name" value="DNA-BINDING TRANSCRIPTIONAL ACTIVATOR ADER"/>
    <property type="match status" value="1"/>
</dbReference>
<comment type="similarity">
    <text evidence="1">Belongs to the CdaR family.</text>
</comment>
<gene>
    <name evidence="3" type="ORF">FHX40_3012</name>
</gene>
<dbReference type="Gene3D" id="1.10.10.2840">
    <property type="entry name" value="PucR C-terminal helix-turn-helix domain"/>
    <property type="match status" value="1"/>
</dbReference>
<dbReference type="InterPro" id="IPR003018">
    <property type="entry name" value="GAF"/>
</dbReference>
<dbReference type="InterPro" id="IPR041522">
    <property type="entry name" value="CdaR_GGDEF"/>
</dbReference>
<name>A0A543J0C9_9ACTN</name>
<reference evidence="3 4" key="1">
    <citation type="submission" date="2019-06" db="EMBL/GenBank/DDBJ databases">
        <title>Sequencing the genomes of 1000 actinobacteria strains.</title>
        <authorList>
            <person name="Klenk H.-P."/>
        </authorList>
    </citation>
    <scope>NUCLEOTIDE SEQUENCE [LARGE SCALE GENOMIC DNA]</scope>
    <source>
        <strain evidence="3 4">DSM 43186</strain>
    </source>
</reference>
<dbReference type="AlphaFoldDB" id="A0A543J0C9"/>
<dbReference type="InterPro" id="IPR029016">
    <property type="entry name" value="GAF-like_dom_sf"/>
</dbReference>